<protein>
    <submittedName>
        <fullName evidence="1">Uncharacterized protein 042</fullName>
    </submittedName>
</protein>
<name>F8SJS4_BPPA3</name>
<evidence type="ECO:0000313" key="2">
    <source>
        <dbReference type="Proteomes" id="UP000008388"/>
    </source>
</evidence>
<dbReference type="KEGG" id="vg:26643573"/>
<organism evidence="1 2">
    <name type="scientific">Pseudomonas phage PhiPA3</name>
    <name type="common">Pseudomonas aeruginosa phage PhiPA3</name>
    <dbReference type="NCBI Taxonomy" id="998086"/>
    <lineage>
        <taxon>Viruses</taxon>
        <taxon>Duplodnaviria</taxon>
        <taxon>Heunggongvirae</taxon>
        <taxon>Uroviricota</taxon>
        <taxon>Caudoviricetes</taxon>
        <taxon>Chimalliviridae</taxon>
        <taxon>Miltoncavirus</taxon>
        <taxon>Miltoncavirus PhiPA3</taxon>
    </lineage>
</organism>
<dbReference type="Proteomes" id="UP000008388">
    <property type="component" value="Segment"/>
</dbReference>
<organismHost>
    <name type="scientific">Pseudomonas aeruginosa</name>
    <dbReference type="NCBI Taxonomy" id="287"/>
</organismHost>
<dbReference type="GeneID" id="26643573"/>
<keyword evidence="2" id="KW-1185">Reference proteome</keyword>
<dbReference type="RefSeq" id="YP_009217125.1">
    <property type="nucleotide sequence ID" value="NC_028999.1"/>
</dbReference>
<sequence>MQSDLTQLIYRLDKANYFPHYEELEKLYRQVYLIKKTFSGYGPGGVFDDVIQWVKEASSRLSIDPKTIPTDLVIPNLTSSGKRAERYRELFLEAAISLLRLLPRGLIDLFPVMSKGDAIVFLLTFTGRTFLQHEIVASFRVEDFCNTTDKRGRSKVS</sequence>
<evidence type="ECO:0000313" key="1">
    <source>
        <dbReference type="EMBL" id="AEH03469.1"/>
    </source>
</evidence>
<accession>F8SJS4</accession>
<dbReference type="EMBL" id="HQ630627">
    <property type="protein sequence ID" value="AEH03469.1"/>
    <property type="molecule type" value="Genomic_DNA"/>
</dbReference>
<proteinExistence type="predicted"/>
<reference evidence="1 2" key="1">
    <citation type="journal article" date="2011" name="Microbiology">
        <title>The Pseudomonas aeruginosa generalized transducing phage phiPA3 is a new member of the phiKZ-like group of 'jumbo' phages, and infects model laboratory strains and clinical isolates from cystic fibrosis patients.</title>
        <authorList>
            <person name="Monson R."/>
            <person name="Foulds I."/>
            <person name="Foweraker J."/>
            <person name="Welch M."/>
            <person name="Salmond G.P."/>
        </authorList>
    </citation>
    <scope>NUCLEOTIDE SEQUENCE [LARGE SCALE GENOMIC DNA]</scope>
</reference>
<gene>
    <name evidence="1" type="primary">042</name>
</gene>